<dbReference type="OrthoDB" id="6144956at2759"/>
<feature type="region of interest" description="Disordered" evidence="1">
    <location>
        <begin position="99"/>
        <end position="163"/>
    </location>
</feature>
<name>A0A6J8E2P3_MYTCO</name>
<dbReference type="AlphaFoldDB" id="A0A6J8E2P3"/>
<protein>
    <recommendedName>
        <fullName evidence="4">DUF3504 domain-containing protein</fullName>
    </recommendedName>
</protein>
<evidence type="ECO:0008006" key="4">
    <source>
        <dbReference type="Google" id="ProtNLM"/>
    </source>
</evidence>
<accession>A0A6J8E2P3</accession>
<evidence type="ECO:0000256" key="1">
    <source>
        <dbReference type="SAM" id="MobiDB-lite"/>
    </source>
</evidence>
<sequence>MKKRSAEGLGAASRRKAEPISSLEENILWERAVIGSDNPPKLLDTMVPKEEVDAFYFKPLVNFTKDQWFCKVPKGHNTLQKTVKRLCTAFGLEGKRHRSNAVRSYKGQQTSNKMSHQRSCMAKSRKLPHAQRRNYNRKRKKTSHDKSHQVVNTESVRRESVTEPTTLSLTFNIKL</sequence>
<evidence type="ECO:0000313" key="2">
    <source>
        <dbReference type="EMBL" id="CAC5414667.1"/>
    </source>
</evidence>
<feature type="compositionally biased region" description="Polar residues" evidence="1">
    <location>
        <begin position="106"/>
        <end position="118"/>
    </location>
</feature>
<dbReference type="Proteomes" id="UP000507470">
    <property type="component" value="Unassembled WGS sequence"/>
</dbReference>
<evidence type="ECO:0000313" key="3">
    <source>
        <dbReference type="Proteomes" id="UP000507470"/>
    </source>
</evidence>
<feature type="compositionally biased region" description="Basic residues" evidence="1">
    <location>
        <begin position="123"/>
        <end position="143"/>
    </location>
</feature>
<organism evidence="2 3">
    <name type="scientific">Mytilus coruscus</name>
    <name type="common">Sea mussel</name>
    <dbReference type="NCBI Taxonomy" id="42192"/>
    <lineage>
        <taxon>Eukaryota</taxon>
        <taxon>Metazoa</taxon>
        <taxon>Spiralia</taxon>
        <taxon>Lophotrochozoa</taxon>
        <taxon>Mollusca</taxon>
        <taxon>Bivalvia</taxon>
        <taxon>Autobranchia</taxon>
        <taxon>Pteriomorphia</taxon>
        <taxon>Mytilida</taxon>
        <taxon>Mytiloidea</taxon>
        <taxon>Mytilidae</taxon>
        <taxon>Mytilinae</taxon>
        <taxon>Mytilus</taxon>
    </lineage>
</organism>
<gene>
    <name evidence="2" type="ORF">MCOR_47424</name>
</gene>
<proteinExistence type="predicted"/>
<reference evidence="2 3" key="1">
    <citation type="submission" date="2020-06" db="EMBL/GenBank/DDBJ databases">
        <authorList>
            <person name="Li R."/>
            <person name="Bekaert M."/>
        </authorList>
    </citation>
    <scope>NUCLEOTIDE SEQUENCE [LARGE SCALE GENOMIC DNA]</scope>
    <source>
        <strain evidence="3">wild</strain>
    </source>
</reference>
<keyword evidence="3" id="KW-1185">Reference proteome</keyword>
<dbReference type="EMBL" id="CACVKT020008352">
    <property type="protein sequence ID" value="CAC5414667.1"/>
    <property type="molecule type" value="Genomic_DNA"/>
</dbReference>